<name>A0A3B0SPD7_9ZZZZ</name>
<dbReference type="Pfam" id="PF00881">
    <property type="entry name" value="Nitroreductase"/>
    <property type="match status" value="1"/>
</dbReference>
<organism evidence="6">
    <name type="scientific">hydrothermal vent metagenome</name>
    <dbReference type="NCBI Taxonomy" id="652676"/>
    <lineage>
        <taxon>unclassified sequences</taxon>
        <taxon>metagenomes</taxon>
        <taxon>ecological metagenomes</taxon>
    </lineage>
</organism>
<evidence type="ECO:0000256" key="4">
    <source>
        <dbReference type="ARBA" id="ARBA00023002"/>
    </source>
</evidence>
<evidence type="ECO:0000313" key="6">
    <source>
        <dbReference type="EMBL" id="VAW02449.1"/>
    </source>
</evidence>
<evidence type="ECO:0000256" key="3">
    <source>
        <dbReference type="ARBA" id="ARBA00022857"/>
    </source>
</evidence>
<proteinExistence type="inferred from homology"/>
<dbReference type="HAMAP" id="MF_01204">
    <property type="entry name" value="Oxidoreductase_RutE_HadB"/>
    <property type="match status" value="1"/>
</dbReference>
<feature type="domain" description="Nitroreductase" evidence="5">
    <location>
        <begin position="26"/>
        <end position="175"/>
    </location>
</feature>
<keyword evidence="4" id="KW-0560">Oxidoreductase</keyword>
<dbReference type="Gene3D" id="3.40.109.10">
    <property type="entry name" value="NADH Oxidase"/>
    <property type="match status" value="1"/>
</dbReference>
<evidence type="ECO:0000256" key="2">
    <source>
        <dbReference type="ARBA" id="ARBA00022643"/>
    </source>
</evidence>
<sequence>MSDKMINDQALDIIFREARTHNGWETRAVSRPLMQAVYDLAKWAPTSANCSPARFVFVSSLEAKARLKPHLSEGNIEKTMAAPCCVIIAHDMEFHERLPELFPHTDAKSWFAGNDALIRETAIRNGTLQGAYFLIAARALGLDCGPMSGFDAGGVNKEFFAGTSYEANFLCNIGYGTDKDMFDRSPRLEFDVACEIV</sequence>
<dbReference type="GO" id="GO:0016491">
    <property type="term" value="F:oxidoreductase activity"/>
    <property type="evidence" value="ECO:0007669"/>
    <property type="project" value="UniProtKB-KW"/>
</dbReference>
<dbReference type="EMBL" id="UOEH01000365">
    <property type="protein sequence ID" value="VAW02449.1"/>
    <property type="molecule type" value="Genomic_DNA"/>
</dbReference>
<evidence type="ECO:0000256" key="1">
    <source>
        <dbReference type="ARBA" id="ARBA00022630"/>
    </source>
</evidence>
<dbReference type="PANTHER" id="PTHR43543:SF1">
    <property type="entry name" value="MALONIC SEMIALDEHYDE REDUCTASE RUTE-RELATED"/>
    <property type="match status" value="1"/>
</dbReference>
<dbReference type="InterPro" id="IPR023936">
    <property type="entry name" value="RutE-like"/>
</dbReference>
<dbReference type="AlphaFoldDB" id="A0A3B0SPD7"/>
<dbReference type="SUPFAM" id="SSF55469">
    <property type="entry name" value="FMN-dependent nitroreductase-like"/>
    <property type="match status" value="1"/>
</dbReference>
<dbReference type="PANTHER" id="PTHR43543">
    <property type="entry name" value="MALONIC SEMIALDEHYDE REDUCTASE RUTE-RELATED"/>
    <property type="match status" value="1"/>
</dbReference>
<dbReference type="NCBIfam" id="NF003768">
    <property type="entry name" value="PRK05365.1"/>
    <property type="match status" value="1"/>
</dbReference>
<gene>
    <name evidence="6" type="ORF">MNBD_ALPHA05-2490</name>
</gene>
<keyword evidence="2" id="KW-0288">FMN</keyword>
<reference evidence="6" key="1">
    <citation type="submission" date="2018-06" db="EMBL/GenBank/DDBJ databases">
        <authorList>
            <person name="Zhirakovskaya E."/>
        </authorList>
    </citation>
    <scope>NUCLEOTIDE SEQUENCE</scope>
</reference>
<evidence type="ECO:0000259" key="5">
    <source>
        <dbReference type="Pfam" id="PF00881"/>
    </source>
</evidence>
<dbReference type="InterPro" id="IPR029479">
    <property type="entry name" value="Nitroreductase"/>
</dbReference>
<dbReference type="CDD" id="cd02148">
    <property type="entry name" value="RutE-like"/>
    <property type="match status" value="1"/>
</dbReference>
<keyword evidence="3" id="KW-0521">NADP</keyword>
<keyword evidence="1" id="KW-0285">Flavoprotein</keyword>
<dbReference type="InterPro" id="IPR050461">
    <property type="entry name" value="Nitroreductase_HadB/RutE"/>
</dbReference>
<dbReference type="InterPro" id="IPR000415">
    <property type="entry name" value="Nitroreductase-like"/>
</dbReference>
<accession>A0A3B0SPD7</accession>
<protein>
    <submittedName>
        <fullName evidence="6">Probable NADH dehydrogenase/NAD(P)H nitroreductase</fullName>
    </submittedName>
</protein>